<dbReference type="VEuPathDB" id="FungiDB:C7M61_000912"/>
<evidence type="ECO:0000313" key="3">
    <source>
        <dbReference type="EMBL" id="PSK41236.1"/>
    </source>
</evidence>
<reference evidence="3 4" key="1">
    <citation type="submission" date="2018-03" db="EMBL/GenBank/DDBJ databases">
        <title>Candida pseudohaemulonii genome assembly and annotation.</title>
        <authorList>
            <person name="Munoz J.F."/>
            <person name="Gade L.G."/>
            <person name="Chow N.A."/>
            <person name="Litvintseva A.P."/>
            <person name="Loparev V.N."/>
            <person name="Cuomo C.A."/>
        </authorList>
    </citation>
    <scope>NUCLEOTIDE SEQUENCE [LARGE SCALE GENOMIC DNA]</scope>
    <source>
        <strain evidence="3 4">B12108</strain>
    </source>
</reference>
<evidence type="ECO:0000256" key="2">
    <source>
        <dbReference type="SAM" id="MobiDB-lite"/>
    </source>
</evidence>
<name>A0A2P7YZ46_9ASCO</name>
<dbReference type="Proteomes" id="UP000241107">
    <property type="component" value="Unassembled WGS sequence"/>
</dbReference>
<feature type="compositionally biased region" description="Acidic residues" evidence="2">
    <location>
        <begin position="419"/>
        <end position="428"/>
    </location>
</feature>
<feature type="compositionally biased region" description="Basic and acidic residues" evidence="2">
    <location>
        <begin position="437"/>
        <end position="455"/>
    </location>
</feature>
<feature type="coiled-coil region" evidence="1">
    <location>
        <begin position="337"/>
        <end position="364"/>
    </location>
</feature>
<dbReference type="GeneID" id="36564304"/>
<sequence>MPFKPGRPGRPPIAPADHPAHSLKLGAGEKAAALAKLTPVKMPNETIVEDLQKSYPDDKRWRKFRADPDYIFVMQWVLQCRGYVKLALEHFDTDTFEMDLFGQVPDDEETLLLSRLRVSLLLKIHGKKALLAQFEPLFRVYFGSETPLKGPKNNDDFAAPGLPKFDDLFIDEKFNILALLMAEVSLYQDFRDFIDKNKLPPMLLRPESLWREAKGAVVEEFIVVFDGTAGYKRTTKAKELLVPKKRDQAPTDPDGELGPKPFDMTVTYEPIFRDIYQLDAVVAELLTKKTKKNRTILDVLKHPEFVENMFAVETKKRRIIHHRRKETEMARLLATRKRSLRLEAKEKIKAIEEQERKTQELEDLQYAVMRRSSRNTRLTPSTMDYSGGVTREERLRKRLESTPEISEASTEPTEITEIKDEDSMDVDTTEQPTAEPLEAKEDHKPSPIETSKEAPAENSFHNFHCNLPNPQSIHYSDSQAQVPASFPPHLSIPENLPLPQFAGSRENSEGPARPNPTPRELAAVLTPSNGISQLENPQTYQS</sequence>
<dbReference type="STRING" id="418784.A0A2P7YZ46"/>
<evidence type="ECO:0000313" key="4">
    <source>
        <dbReference type="Proteomes" id="UP000241107"/>
    </source>
</evidence>
<dbReference type="OrthoDB" id="303107at2759"/>
<dbReference type="EMBL" id="PYFQ01000001">
    <property type="protein sequence ID" value="PSK41236.1"/>
    <property type="molecule type" value="Genomic_DNA"/>
</dbReference>
<protein>
    <submittedName>
        <fullName evidence="3">Uncharacterized protein</fullName>
    </submittedName>
</protein>
<organism evidence="3 4">
    <name type="scientific">Candidozyma pseudohaemuli</name>
    <dbReference type="NCBI Taxonomy" id="418784"/>
    <lineage>
        <taxon>Eukaryota</taxon>
        <taxon>Fungi</taxon>
        <taxon>Dikarya</taxon>
        <taxon>Ascomycota</taxon>
        <taxon>Saccharomycotina</taxon>
        <taxon>Pichiomycetes</taxon>
        <taxon>Metschnikowiaceae</taxon>
        <taxon>Candidozyma</taxon>
    </lineage>
</organism>
<feature type="region of interest" description="Disordered" evidence="2">
    <location>
        <begin position="1"/>
        <end position="21"/>
    </location>
</feature>
<feature type="compositionally biased region" description="Polar residues" evidence="2">
    <location>
        <begin position="526"/>
        <end position="542"/>
    </location>
</feature>
<feature type="region of interest" description="Disordered" evidence="2">
    <location>
        <begin position="372"/>
        <end position="542"/>
    </location>
</feature>
<comment type="caution">
    <text evidence="3">The sequence shown here is derived from an EMBL/GenBank/DDBJ whole genome shotgun (WGS) entry which is preliminary data.</text>
</comment>
<feature type="compositionally biased region" description="Basic and acidic residues" evidence="2">
    <location>
        <begin position="390"/>
        <end position="401"/>
    </location>
</feature>
<dbReference type="RefSeq" id="XP_024715935.1">
    <property type="nucleotide sequence ID" value="XM_024856336.1"/>
</dbReference>
<feature type="compositionally biased region" description="Polar residues" evidence="2">
    <location>
        <begin position="375"/>
        <end position="384"/>
    </location>
</feature>
<feature type="compositionally biased region" description="Polar residues" evidence="2">
    <location>
        <begin position="403"/>
        <end position="413"/>
    </location>
</feature>
<dbReference type="AlphaFoldDB" id="A0A2P7YZ46"/>
<keyword evidence="4" id="KW-1185">Reference proteome</keyword>
<feature type="compositionally biased region" description="Polar residues" evidence="2">
    <location>
        <begin position="468"/>
        <end position="482"/>
    </location>
</feature>
<keyword evidence="1" id="KW-0175">Coiled coil</keyword>
<proteinExistence type="predicted"/>
<evidence type="ECO:0000256" key="1">
    <source>
        <dbReference type="SAM" id="Coils"/>
    </source>
</evidence>
<gene>
    <name evidence="3" type="ORF">C7M61_000912</name>
</gene>
<accession>A0A2P7YZ46</accession>